<gene>
    <name evidence="3" type="ORF">PNWB_v1c0820</name>
</gene>
<keyword evidence="2" id="KW-1133">Transmembrane helix</keyword>
<evidence type="ECO:0000256" key="1">
    <source>
        <dbReference type="SAM" id="Coils"/>
    </source>
</evidence>
<keyword evidence="2" id="KW-0472">Membrane</keyword>
<keyword evidence="4" id="KW-1185">Reference proteome</keyword>
<name>A0ABP2TGG0_PEWBP</name>
<comment type="caution">
    <text evidence="3">The sequence shown here is derived from an EMBL/GenBank/DDBJ whole genome shotgun (WGS) entry which is preliminary data.</text>
</comment>
<keyword evidence="2" id="KW-0812">Transmembrane</keyword>
<evidence type="ECO:0000313" key="3">
    <source>
        <dbReference type="EMBL" id="EMR14747.1"/>
    </source>
</evidence>
<sequence length="223" mass="27177">MIMSFKKNFSTFNLCILLFIIIFIFLIKYFFMIKKSNYINLYLSQILKNDIVETSNNTEKKEKISSDFYKFKINLKDLETIQKYIFEQNCDKTLSMANNTEEEEKIINKIKNQWSFFLKVKIKRDKNYIDNLDFKINNLMNKEKLIRSKIETLEDKLSQKSNDIDKNRSLLIINNLKKQYQFNQERFQNFENIKFNFVKHSNDTLDKQKDKLQKKLYSFYELE</sequence>
<organism evidence="3 4">
    <name type="scientific">Peanut witches'-broom phytoplasma NTU2011</name>
    <dbReference type="NCBI Taxonomy" id="1163385"/>
    <lineage>
        <taxon>Bacteria</taxon>
        <taxon>Bacillati</taxon>
        <taxon>Mycoplasmatota</taxon>
        <taxon>Mollicutes</taxon>
        <taxon>Acholeplasmatales</taxon>
        <taxon>Acholeplasmataceae</taxon>
        <taxon>Candidatus Phytoplasma</taxon>
        <taxon>16SrII (Peanut WB group)</taxon>
    </lineage>
</organism>
<evidence type="ECO:0000313" key="4">
    <source>
        <dbReference type="Proteomes" id="UP000014082"/>
    </source>
</evidence>
<protein>
    <submittedName>
        <fullName evidence="3">Effector</fullName>
    </submittedName>
</protein>
<dbReference type="Proteomes" id="UP000014082">
    <property type="component" value="Unassembled WGS sequence"/>
</dbReference>
<feature type="coiled-coil region" evidence="1">
    <location>
        <begin position="136"/>
        <end position="193"/>
    </location>
</feature>
<evidence type="ECO:0000256" key="2">
    <source>
        <dbReference type="SAM" id="Phobius"/>
    </source>
</evidence>
<accession>A0ABP2TGG0</accession>
<keyword evidence="1" id="KW-0175">Coiled coil</keyword>
<reference evidence="3 4" key="1">
    <citation type="journal article" date="2013" name="PLoS ONE">
        <title>Comparative analysis of the peanut witches'-broom phytoplasma genome reveals horizontal transfer of potential mobile units and effectors.</title>
        <authorList>
            <person name="Chung W.C."/>
            <person name="Chen L.L."/>
            <person name="Lo W.S."/>
            <person name="Lin C.P."/>
            <person name="Kuo C.H."/>
        </authorList>
    </citation>
    <scope>NUCLEOTIDE SEQUENCE [LARGE SCALE GENOMIC DNA]</scope>
    <source>
        <strain evidence="3 4">NTU2011</strain>
    </source>
</reference>
<proteinExistence type="predicted"/>
<feature type="transmembrane region" description="Helical" evidence="2">
    <location>
        <begin position="12"/>
        <end position="31"/>
    </location>
</feature>
<dbReference type="EMBL" id="AMWZ01000003">
    <property type="protein sequence ID" value="EMR14747.1"/>
    <property type="molecule type" value="Genomic_DNA"/>
</dbReference>